<accession>A0A8E2JPI8</accession>
<dbReference type="PANTHER" id="PTHR10622">
    <property type="entry name" value="HET DOMAIN-CONTAINING PROTEIN"/>
    <property type="match status" value="1"/>
</dbReference>
<reference evidence="2 3" key="1">
    <citation type="journal article" date="2016" name="Nat. Commun.">
        <title>Ectomycorrhizal ecology is imprinted in the genome of the dominant symbiotic fungus Cenococcum geophilum.</title>
        <authorList>
            <consortium name="DOE Joint Genome Institute"/>
            <person name="Peter M."/>
            <person name="Kohler A."/>
            <person name="Ohm R.A."/>
            <person name="Kuo A."/>
            <person name="Krutzmann J."/>
            <person name="Morin E."/>
            <person name="Arend M."/>
            <person name="Barry K.W."/>
            <person name="Binder M."/>
            <person name="Choi C."/>
            <person name="Clum A."/>
            <person name="Copeland A."/>
            <person name="Grisel N."/>
            <person name="Haridas S."/>
            <person name="Kipfer T."/>
            <person name="LaButti K."/>
            <person name="Lindquist E."/>
            <person name="Lipzen A."/>
            <person name="Maire R."/>
            <person name="Meier B."/>
            <person name="Mihaltcheva S."/>
            <person name="Molinier V."/>
            <person name="Murat C."/>
            <person name="Poggeler S."/>
            <person name="Quandt C.A."/>
            <person name="Sperisen C."/>
            <person name="Tritt A."/>
            <person name="Tisserant E."/>
            <person name="Crous P.W."/>
            <person name="Henrissat B."/>
            <person name="Nehls U."/>
            <person name="Egli S."/>
            <person name="Spatafora J.W."/>
            <person name="Grigoriev I.V."/>
            <person name="Martin F.M."/>
        </authorList>
    </citation>
    <scope>NUCLEOTIDE SEQUENCE [LARGE SCALE GENOMIC DNA]</scope>
    <source>
        <strain evidence="2 3">CBS 207.34</strain>
    </source>
</reference>
<keyword evidence="3" id="KW-1185">Reference proteome</keyword>
<protein>
    <recommendedName>
        <fullName evidence="1">Heterokaryon incompatibility domain-containing protein</fullName>
    </recommendedName>
</protein>
<name>A0A8E2JPI8_9PEZI</name>
<dbReference type="PANTHER" id="PTHR10622:SF11">
    <property type="entry name" value="HET-DOMAIN-CONTAINING PROTEIN"/>
    <property type="match status" value="1"/>
</dbReference>
<evidence type="ECO:0000313" key="3">
    <source>
        <dbReference type="Proteomes" id="UP000250140"/>
    </source>
</evidence>
<evidence type="ECO:0000313" key="2">
    <source>
        <dbReference type="EMBL" id="OCL04895.1"/>
    </source>
</evidence>
<sequence length="253" mass="28874">MRLLKLNNNGELSLTKDLIDKIPPYGILSHTWGDDEEEVTFQDLKNGSGKKKAGYKKVRFCAEQTTRNGLQYFWVDTCCIDKSNNTELPEAIVSMFRWYHNATKCYVYLADVSVNGQDPANQSFQSWGPTFPKSRWFTRGWTLQELIAPPFVEFFSMEGQLLGDKKSLEYQLHDITGIALQALQGHALSGFNATERLSWAKSRETKREEDKAYSLMGMFNAYMPPLYGEGIANAFRRLREEIHKCSSSTHGGK</sequence>
<dbReference type="Pfam" id="PF06985">
    <property type="entry name" value="HET"/>
    <property type="match status" value="1"/>
</dbReference>
<dbReference type="InterPro" id="IPR010730">
    <property type="entry name" value="HET"/>
</dbReference>
<evidence type="ECO:0000259" key="1">
    <source>
        <dbReference type="Pfam" id="PF06985"/>
    </source>
</evidence>
<organism evidence="2 3">
    <name type="scientific">Glonium stellatum</name>
    <dbReference type="NCBI Taxonomy" id="574774"/>
    <lineage>
        <taxon>Eukaryota</taxon>
        <taxon>Fungi</taxon>
        <taxon>Dikarya</taxon>
        <taxon>Ascomycota</taxon>
        <taxon>Pezizomycotina</taxon>
        <taxon>Dothideomycetes</taxon>
        <taxon>Pleosporomycetidae</taxon>
        <taxon>Gloniales</taxon>
        <taxon>Gloniaceae</taxon>
        <taxon>Glonium</taxon>
    </lineage>
</organism>
<dbReference type="EMBL" id="KV750415">
    <property type="protein sequence ID" value="OCL04895.1"/>
    <property type="molecule type" value="Genomic_DNA"/>
</dbReference>
<feature type="domain" description="Heterokaryon incompatibility" evidence="1">
    <location>
        <begin position="25"/>
        <end position="125"/>
    </location>
</feature>
<dbReference type="AlphaFoldDB" id="A0A8E2JPI8"/>
<gene>
    <name evidence="2" type="ORF">AOQ84DRAFT_414979</name>
</gene>
<dbReference type="OrthoDB" id="674604at2759"/>
<dbReference type="Proteomes" id="UP000250140">
    <property type="component" value="Unassembled WGS sequence"/>
</dbReference>
<proteinExistence type="predicted"/>